<proteinExistence type="inferred from homology"/>
<dbReference type="AlphaFoldDB" id="A0A2Z4FKV4"/>
<name>A0A2Z4FKV4_9DELT</name>
<evidence type="ECO:0000256" key="1">
    <source>
        <dbReference type="ARBA" id="ARBA00004651"/>
    </source>
</evidence>
<evidence type="ECO:0000313" key="8">
    <source>
        <dbReference type="Proteomes" id="UP000249799"/>
    </source>
</evidence>
<organism evidence="7 8">
    <name type="scientific">Bradymonas sediminis</name>
    <dbReference type="NCBI Taxonomy" id="1548548"/>
    <lineage>
        <taxon>Bacteria</taxon>
        <taxon>Deltaproteobacteria</taxon>
        <taxon>Bradymonadales</taxon>
        <taxon>Bradymonadaceae</taxon>
        <taxon>Bradymonas</taxon>
    </lineage>
</organism>
<sequence length="162" mass="18149">MDWFTTLIGHDLDALNWWQMSSRGLICFVLAMVLIRGTGKRIFGKNTALDIMVSIIIGSNISRAITGNAPFFPTLITTVLVVVLHNTLAYMAWRYPSISNYLKGRGSQLICDGEEITEELQAKRIGPGDLEEAMRLQGLDPDISKIRYAYLERNGELSIIID</sequence>
<dbReference type="Gene3D" id="3.30.240.20">
    <property type="entry name" value="bsu07140 like domains"/>
    <property type="match status" value="1"/>
</dbReference>
<evidence type="ECO:0000256" key="5">
    <source>
        <dbReference type="ARBA" id="ARBA00022989"/>
    </source>
</evidence>
<keyword evidence="8" id="KW-1185">Reference proteome</keyword>
<accession>A0A2Z4FKV4</accession>
<dbReference type="EMBL" id="CP030032">
    <property type="protein sequence ID" value="AWV89386.1"/>
    <property type="molecule type" value="Genomic_DNA"/>
</dbReference>
<dbReference type="RefSeq" id="WP_111333863.1">
    <property type="nucleotide sequence ID" value="NZ_CP030032.1"/>
</dbReference>
<dbReference type="KEGG" id="bsed:DN745_08575"/>
<evidence type="ECO:0000256" key="4">
    <source>
        <dbReference type="ARBA" id="ARBA00022692"/>
    </source>
</evidence>
<gene>
    <name evidence="7" type="ORF">DN745_08575</name>
</gene>
<comment type="similarity">
    <text evidence="2">Belongs to the UPF0702 family.</text>
</comment>
<dbReference type="Proteomes" id="UP000249799">
    <property type="component" value="Chromosome"/>
</dbReference>
<comment type="subcellular location">
    <subcellularLocation>
        <location evidence="1">Cell membrane</location>
        <topology evidence="1">Multi-pass membrane protein</topology>
    </subcellularLocation>
</comment>
<dbReference type="OrthoDB" id="6538282at2"/>
<dbReference type="Pfam" id="PF04239">
    <property type="entry name" value="DUF421"/>
    <property type="match status" value="1"/>
</dbReference>
<keyword evidence="3" id="KW-1003">Cell membrane</keyword>
<keyword evidence="5" id="KW-1133">Transmembrane helix</keyword>
<dbReference type="PANTHER" id="PTHR34582:SF6">
    <property type="entry name" value="UPF0702 TRANSMEMBRANE PROTEIN YCAP"/>
    <property type="match status" value="1"/>
</dbReference>
<dbReference type="PANTHER" id="PTHR34582">
    <property type="entry name" value="UPF0702 TRANSMEMBRANE PROTEIN YCAP"/>
    <property type="match status" value="1"/>
</dbReference>
<evidence type="ECO:0000256" key="6">
    <source>
        <dbReference type="ARBA" id="ARBA00023136"/>
    </source>
</evidence>
<reference evidence="7 8" key="1">
    <citation type="submission" date="2018-06" db="EMBL/GenBank/DDBJ databases">
        <title>Lujinxingia sediminis gen. nov. sp. nov., a new facultative anaerobic member of the class Deltaproteobacteria, and proposal of Lujinxingaceae fam. nov.</title>
        <authorList>
            <person name="Guo L.-Y."/>
            <person name="Li C.-M."/>
            <person name="Wang S."/>
            <person name="Du Z.-J."/>
        </authorList>
    </citation>
    <scope>NUCLEOTIDE SEQUENCE [LARGE SCALE GENOMIC DNA]</scope>
    <source>
        <strain evidence="7 8">FA350</strain>
    </source>
</reference>
<keyword evidence="4" id="KW-0812">Transmembrane</keyword>
<evidence type="ECO:0000256" key="3">
    <source>
        <dbReference type="ARBA" id="ARBA00022475"/>
    </source>
</evidence>
<keyword evidence="6" id="KW-0472">Membrane</keyword>
<dbReference type="GO" id="GO:0005886">
    <property type="term" value="C:plasma membrane"/>
    <property type="evidence" value="ECO:0007669"/>
    <property type="project" value="UniProtKB-SubCell"/>
</dbReference>
<evidence type="ECO:0000256" key="2">
    <source>
        <dbReference type="ARBA" id="ARBA00006448"/>
    </source>
</evidence>
<protein>
    <submittedName>
        <fullName evidence="7">DUF421 domain-containing protein</fullName>
    </submittedName>
</protein>
<evidence type="ECO:0000313" key="7">
    <source>
        <dbReference type="EMBL" id="AWV89386.1"/>
    </source>
</evidence>
<dbReference type="InterPro" id="IPR023090">
    <property type="entry name" value="UPF0702_alpha/beta_dom_sf"/>
</dbReference>
<dbReference type="InterPro" id="IPR007353">
    <property type="entry name" value="DUF421"/>
</dbReference>